<dbReference type="Proteomes" id="UP000479710">
    <property type="component" value="Unassembled WGS sequence"/>
</dbReference>
<evidence type="ECO:0000313" key="2">
    <source>
        <dbReference type="Proteomes" id="UP000479710"/>
    </source>
</evidence>
<reference evidence="1 2" key="1">
    <citation type="submission" date="2019-11" db="EMBL/GenBank/DDBJ databases">
        <title>Whole genome sequence of Oryza granulata.</title>
        <authorList>
            <person name="Li W."/>
        </authorList>
    </citation>
    <scope>NUCLEOTIDE SEQUENCE [LARGE SCALE GENOMIC DNA]</scope>
    <source>
        <strain evidence="2">cv. Menghai</strain>
        <tissue evidence="1">Leaf</tissue>
    </source>
</reference>
<dbReference type="AlphaFoldDB" id="A0A6G1BLL8"/>
<dbReference type="EMBL" id="SPHZ02000012">
    <property type="protein sequence ID" value="KAF0888806.1"/>
    <property type="molecule type" value="Genomic_DNA"/>
</dbReference>
<protein>
    <submittedName>
        <fullName evidence="1">Uncharacterized protein</fullName>
    </submittedName>
</protein>
<proteinExistence type="predicted"/>
<organism evidence="1 2">
    <name type="scientific">Oryza meyeriana var. granulata</name>
    <dbReference type="NCBI Taxonomy" id="110450"/>
    <lineage>
        <taxon>Eukaryota</taxon>
        <taxon>Viridiplantae</taxon>
        <taxon>Streptophyta</taxon>
        <taxon>Embryophyta</taxon>
        <taxon>Tracheophyta</taxon>
        <taxon>Spermatophyta</taxon>
        <taxon>Magnoliopsida</taxon>
        <taxon>Liliopsida</taxon>
        <taxon>Poales</taxon>
        <taxon>Poaceae</taxon>
        <taxon>BOP clade</taxon>
        <taxon>Oryzoideae</taxon>
        <taxon>Oryzeae</taxon>
        <taxon>Oryzinae</taxon>
        <taxon>Oryza</taxon>
        <taxon>Oryza meyeriana</taxon>
    </lineage>
</organism>
<gene>
    <name evidence="1" type="ORF">E2562_017801</name>
</gene>
<sequence length="84" mass="9320">MPRCVRPAVRWVVAGFGSSARARCLRRYCCAPGGSRLPPCAYLAARRPQWHSPTGAAPATLLPPSWRTFGHPRHPPLRCRLGFQ</sequence>
<name>A0A6G1BLL8_9ORYZ</name>
<accession>A0A6G1BLL8</accession>
<keyword evidence="2" id="KW-1185">Reference proteome</keyword>
<evidence type="ECO:0000313" key="1">
    <source>
        <dbReference type="EMBL" id="KAF0888806.1"/>
    </source>
</evidence>
<comment type="caution">
    <text evidence="1">The sequence shown here is derived from an EMBL/GenBank/DDBJ whole genome shotgun (WGS) entry which is preliminary data.</text>
</comment>